<dbReference type="PIRSF" id="PIRSF000876">
    <property type="entry name" value="RR_chemtxs_CheB"/>
    <property type="match status" value="1"/>
</dbReference>
<dbReference type="EC" id="3.1.1.61" evidence="3"/>
<dbReference type="Gene3D" id="3.40.50.2300">
    <property type="match status" value="1"/>
</dbReference>
<dbReference type="SMART" id="SM00448">
    <property type="entry name" value="REC"/>
    <property type="match status" value="1"/>
</dbReference>
<accession>A0ABN6LFB5</accession>
<dbReference type="EC" id="3.5.1.44" evidence="3"/>
<evidence type="ECO:0000259" key="7">
    <source>
        <dbReference type="PROSITE" id="PS50122"/>
    </source>
</evidence>
<comment type="catalytic activity">
    <reaction evidence="2 3">
        <text>[protein]-L-glutamate 5-O-methyl ester + H2O = L-glutamyl-[protein] + methanol + H(+)</text>
        <dbReference type="Rhea" id="RHEA:23236"/>
        <dbReference type="Rhea" id="RHEA-COMP:10208"/>
        <dbReference type="Rhea" id="RHEA-COMP:10311"/>
        <dbReference type="ChEBI" id="CHEBI:15377"/>
        <dbReference type="ChEBI" id="CHEBI:15378"/>
        <dbReference type="ChEBI" id="CHEBI:17790"/>
        <dbReference type="ChEBI" id="CHEBI:29973"/>
        <dbReference type="ChEBI" id="CHEBI:82795"/>
        <dbReference type="EC" id="3.1.1.61"/>
    </reaction>
</comment>
<keyword evidence="3 4" id="KW-0145">Chemotaxis</keyword>
<evidence type="ECO:0000313" key="9">
    <source>
        <dbReference type="Proteomes" id="UP001354989"/>
    </source>
</evidence>
<protein>
    <recommendedName>
        <fullName evidence="3">Protein-glutamate methylesterase/protein-glutamine glutaminase</fullName>
        <ecNumber evidence="3">3.1.1.61</ecNumber>
        <ecNumber evidence="3">3.5.1.44</ecNumber>
    </recommendedName>
</protein>
<dbReference type="CDD" id="cd16432">
    <property type="entry name" value="CheB_Rec"/>
    <property type="match status" value="1"/>
</dbReference>
<keyword evidence="8" id="KW-0614">Plasmid</keyword>
<evidence type="ECO:0000259" key="6">
    <source>
        <dbReference type="PROSITE" id="PS50110"/>
    </source>
</evidence>
<evidence type="ECO:0000256" key="5">
    <source>
        <dbReference type="PROSITE-ProRule" id="PRU00169"/>
    </source>
</evidence>
<proteinExistence type="inferred from homology"/>
<dbReference type="InterPro" id="IPR001789">
    <property type="entry name" value="Sig_transdc_resp-reg_receiver"/>
</dbReference>
<dbReference type="SUPFAM" id="SSF52738">
    <property type="entry name" value="Methylesterase CheB, C-terminal domain"/>
    <property type="match status" value="1"/>
</dbReference>
<reference evidence="8 9" key="1">
    <citation type="submission" date="2021-12" db="EMBL/GenBank/DDBJ databases">
        <title>Genome sequencing of bacteria with rrn-lacking chromosome and rrn-plasmid.</title>
        <authorList>
            <person name="Anda M."/>
            <person name="Iwasaki W."/>
        </authorList>
    </citation>
    <scope>NUCLEOTIDE SEQUENCE [LARGE SCALE GENOMIC DNA]</scope>
    <source>
        <strain evidence="8 9">NBRC 101262</strain>
        <plasmid evidence="8 9">pPP4</plasmid>
    </source>
</reference>
<comment type="function">
    <text evidence="3">Involved in chemotaxis. Part of a chemotaxis signal transduction system that modulates chemotaxis in response to various stimuli. Catalyzes the demethylation of specific methylglutamate residues introduced into the chemoreceptors (methyl-accepting chemotaxis proteins or MCP) by CheR. Also mediates the irreversible deamidation of specific glutamine residues to glutamic acid.</text>
</comment>
<dbReference type="Proteomes" id="UP001354989">
    <property type="component" value="Plasmid pPP4"/>
</dbReference>
<comment type="catalytic activity">
    <reaction evidence="3">
        <text>L-glutaminyl-[protein] + H2O = L-glutamyl-[protein] + NH4(+)</text>
        <dbReference type="Rhea" id="RHEA:16441"/>
        <dbReference type="Rhea" id="RHEA-COMP:10207"/>
        <dbReference type="Rhea" id="RHEA-COMP:10208"/>
        <dbReference type="ChEBI" id="CHEBI:15377"/>
        <dbReference type="ChEBI" id="CHEBI:28938"/>
        <dbReference type="ChEBI" id="CHEBI:29973"/>
        <dbReference type="ChEBI" id="CHEBI:30011"/>
        <dbReference type="EC" id="3.5.1.44"/>
    </reaction>
</comment>
<evidence type="ECO:0000256" key="3">
    <source>
        <dbReference type="HAMAP-Rule" id="MF_00099"/>
    </source>
</evidence>
<geneLocation type="plasmid" evidence="8 9">
    <name>pPP4</name>
</geneLocation>
<feature type="domain" description="Response regulatory" evidence="6">
    <location>
        <begin position="6"/>
        <end position="124"/>
    </location>
</feature>
<dbReference type="InterPro" id="IPR035909">
    <property type="entry name" value="CheB_C"/>
</dbReference>
<sequence>MQHKKGVLVVDDSSIMRHLIKDVVEQDESLRVVGTANNGRDAVMQNESLRPDILLLDMNMGGYDGLFAVKQIMNGPAPVPIIILSALGNTDMDPILTALKEGAFDYVNKSADHHSDIHAIKTVLFEKIRTALATDVSALTAAKQLKSNTAPHTFEQQLAYDIICVGASTGGPSAVEAFVTKIPENLPVPIVITQHMPASFIPSFGQRLNSLTKKKVIIAKSGTLLEPGAIYLLPGGVNTVLREVHGKVKFRPTKMQFASYNEPSIDGLISSAVDIFGRRCIGVIMTGMGRDGAEGMLRIHHAGGLTVAQSEESCVVYGMPKAANHLGAIQHNIKLQELSTFVISAIS</sequence>
<dbReference type="Gene3D" id="3.40.50.180">
    <property type="entry name" value="Methylesterase CheB, C-terminal domain"/>
    <property type="match status" value="1"/>
</dbReference>
<dbReference type="InterPro" id="IPR008248">
    <property type="entry name" value="CheB-like"/>
</dbReference>
<dbReference type="PROSITE" id="PS50122">
    <property type="entry name" value="CHEB"/>
    <property type="match status" value="1"/>
</dbReference>
<dbReference type="CDD" id="cd17541">
    <property type="entry name" value="REC_CheB-like"/>
    <property type="match status" value="1"/>
</dbReference>
<dbReference type="Pfam" id="PF01339">
    <property type="entry name" value="CheB_methylest"/>
    <property type="match status" value="1"/>
</dbReference>
<name>A0ABN6LFB5_9BACT</name>
<comment type="domain">
    <text evidence="3">Contains a C-terminal catalytic domain, and an N-terminal region which modulates catalytic activity.</text>
</comment>
<comment type="similarity">
    <text evidence="3">Belongs to the CheB family.</text>
</comment>
<keyword evidence="1 3" id="KW-0378">Hydrolase</keyword>
<feature type="modified residue" description="4-aspartylphosphate" evidence="3 5">
    <location>
        <position position="57"/>
    </location>
</feature>
<dbReference type="PANTHER" id="PTHR42872">
    <property type="entry name" value="PROTEIN-GLUTAMATE METHYLESTERASE/PROTEIN-GLUTAMINE GLUTAMINASE"/>
    <property type="match status" value="1"/>
</dbReference>
<evidence type="ECO:0000256" key="1">
    <source>
        <dbReference type="ARBA" id="ARBA00022801"/>
    </source>
</evidence>
<feature type="domain" description="CheB-type methylesterase" evidence="7">
    <location>
        <begin position="151"/>
        <end position="347"/>
    </location>
</feature>
<dbReference type="NCBIfam" id="NF001965">
    <property type="entry name" value="PRK00742.1"/>
    <property type="match status" value="1"/>
</dbReference>
<evidence type="ECO:0000313" key="8">
    <source>
        <dbReference type="EMBL" id="BDD01853.1"/>
    </source>
</evidence>
<dbReference type="EMBL" id="AP025296">
    <property type="protein sequence ID" value="BDD01853.1"/>
    <property type="molecule type" value="Genomic_DNA"/>
</dbReference>
<organism evidence="8 9">
    <name type="scientific">Persicobacter psychrovividus</name>
    <dbReference type="NCBI Taxonomy" id="387638"/>
    <lineage>
        <taxon>Bacteria</taxon>
        <taxon>Pseudomonadati</taxon>
        <taxon>Bacteroidota</taxon>
        <taxon>Cytophagia</taxon>
        <taxon>Cytophagales</taxon>
        <taxon>Persicobacteraceae</taxon>
        <taxon>Persicobacter</taxon>
    </lineage>
</organism>
<keyword evidence="9" id="KW-1185">Reference proteome</keyword>
<dbReference type="SUPFAM" id="SSF52172">
    <property type="entry name" value="CheY-like"/>
    <property type="match status" value="1"/>
</dbReference>
<comment type="subcellular location">
    <subcellularLocation>
        <location evidence="3">Cytoplasm</location>
    </subcellularLocation>
</comment>
<feature type="active site" evidence="3 4">
    <location>
        <position position="168"/>
    </location>
</feature>
<keyword evidence="3 5" id="KW-0597">Phosphoprotein</keyword>
<dbReference type="Pfam" id="PF00072">
    <property type="entry name" value="Response_reg"/>
    <property type="match status" value="1"/>
</dbReference>
<dbReference type="HAMAP" id="MF_00099">
    <property type="entry name" value="CheB_chemtxs"/>
    <property type="match status" value="1"/>
</dbReference>
<dbReference type="PANTHER" id="PTHR42872:SF3">
    <property type="entry name" value="PROTEIN-GLUTAMATE METHYLESTERASE_PROTEIN-GLUTAMINE GLUTAMINASE 1"/>
    <property type="match status" value="1"/>
</dbReference>
<gene>
    <name evidence="3 8" type="primary">cheB</name>
    <name evidence="8" type="ORF">PEPS_41330</name>
</gene>
<dbReference type="RefSeq" id="WP_338399162.1">
    <property type="nucleotide sequence ID" value="NZ_AP025296.1"/>
</dbReference>
<feature type="active site" evidence="3 4">
    <location>
        <position position="291"/>
    </location>
</feature>
<keyword evidence="3" id="KW-0963">Cytoplasm</keyword>
<dbReference type="InterPro" id="IPR011006">
    <property type="entry name" value="CheY-like_superfamily"/>
</dbReference>
<feature type="active site" evidence="3 4">
    <location>
        <position position="195"/>
    </location>
</feature>
<dbReference type="InterPro" id="IPR000673">
    <property type="entry name" value="Sig_transdc_resp-reg_Me-estase"/>
</dbReference>
<evidence type="ECO:0000256" key="4">
    <source>
        <dbReference type="PROSITE-ProRule" id="PRU00050"/>
    </source>
</evidence>
<evidence type="ECO:0000256" key="2">
    <source>
        <dbReference type="ARBA" id="ARBA00048267"/>
    </source>
</evidence>
<dbReference type="PROSITE" id="PS50110">
    <property type="entry name" value="RESPONSE_REGULATORY"/>
    <property type="match status" value="1"/>
</dbReference>
<comment type="PTM">
    <text evidence="3">Phosphorylated by CheA. Phosphorylation of the N-terminal regulatory domain activates the methylesterase activity.</text>
</comment>